<evidence type="ECO:0000256" key="1">
    <source>
        <dbReference type="PROSITE-ProRule" id="PRU10141"/>
    </source>
</evidence>
<reference evidence="2 3" key="1">
    <citation type="submission" date="2024-08" db="EMBL/GenBank/DDBJ databases">
        <title>Genome sequence of Streptomyces aureus CACIA-1.46HGO.</title>
        <authorList>
            <person name="Evangelista-Martinez Z."/>
        </authorList>
    </citation>
    <scope>NUCLEOTIDE SEQUENCE [LARGE SCALE GENOMIC DNA]</scope>
    <source>
        <strain evidence="2 3">CACIA-1.46HGO</strain>
    </source>
</reference>
<proteinExistence type="predicted"/>
<dbReference type="InterPro" id="IPR011009">
    <property type="entry name" value="Kinase-like_dom_sf"/>
</dbReference>
<dbReference type="Proteomes" id="UP001571476">
    <property type="component" value="Unassembled WGS sequence"/>
</dbReference>
<keyword evidence="1" id="KW-0547">Nucleotide-binding</keyword>
<protein>
    <recommendedName>
        <fullName evidence="4">Serine/threonine protein kinase</fullName>
    </recommendedName>
</protein>
<dbReference type="RefSeq" id="WP_372566686.1">
    <property type="nucleotide sequence ID" value="NZ_JBGOSP010000044.1"/>
</dbReference>
<sequence length="91" mass="10302">MPKQEGMLVGNRYRLAELVGHGGMGRVWRAHDELLDREVAVKEVLLPAELTDSARQTLIQRAISEARACSWGTERSSLTSVSPRSWTRRRN</sequence>
<evidence type="ECO:0008006" key="4">
    <source>
        <dbReference type="Google" id="ProtNLM"/>
    </source>
</evidence>
<dbReference type="Gene3D" id="3.30.200.20">
    <property type="entry name" value="Phosphorylase Kinase, domain 1"/>
    <property type="match status" value="1"/>
</dbReference>
<dbReference type="InterPro" id="IPR017441">
    <property type="entry name" value="Protein_kinase_ATP_BS"/>
</dbReference>
<comment type="caution">
    <text evidence="2">The sequence shown here is derived from an EMBL/GenBank/DDBJ whole genome shotgun (WGS) entry which is preliminary data.</text>
</comment>
<dbReference type="PROSITE" id="PS00107">
    <property type="entry name" value="PROTEIN_KINASE_ATP"/>
    <property type="match status" value="1"/>
</dbReference>
<dbReference type="EMBL" id="JBGOSP010000044">
    <property type="protein sequence ID" value="MFA3842773.1"/>
    <property type="molecule type" value="Genomic_DNA"/>
</dbReference>
<organism evidence="2 3">
    <name type="scientific">Streptomyces aureus</name>
    <dbReference type="NCBI Taxonomy" id="193461"/>
    <lineage>
        <taxon>Bacteria</taxon>
        <taxon>Bacillati</taxon>
        <taxon>Actinomycetota</taxon>
        <taxon>Actinomycetes</taxon>
        <taxon>Kitasatosporales</taxon>
        <taxon>Streptomycetaceae</taxon>
        <taxon>Streptomyces</taxon>
    </lineage>
</organism>
<gene>
    <name evidence="2" type="ORF">ACEG43_42635</name>
</gene>
<dbReference type="SUPFAM" id="SSF56112">
    <property type="entry name" value="Protein kinase-like (PK-like)"/>
    <property type="match status" value="1"/>
</dbReference>
<accession>A0ABV4T098</accession>
<name>A0ABV4T098_9ACTN</name>
<keyword evidence="3" id="KW-1185">Reference proteome</keyword>
<feature type="binding site" evidence="1">
    <location>
        <position position="42"/>
    </location>
    <ligand>
        <name>ATP</name>
        <dbReference type="ChEBI" id="CHEBI:30616"/>
    </ligand>
</feature>
<keyword evidence="1" id="KW-0067">ATP-binding</keyword>
<evidence type="ECO:0000313" key="3">
    <source>
        <dbReference type="Proteomes" id="UP001571476"/>
    </source>
</evidence>
<evidence type="ECO:0000313" key="2">
    <source>
        <dbReference type="EMBL" id="MFA3842773.1"/>
    </source>
</evidence>